<keyword evidence="6" id="KW-0813">Transport</keyword>
<evidence type="ECO:0000313" key="9">
    <source>
        <dbReference type="Proteomes" id="UP000470470"/>
    </source>
</evidence>
<feature type="transmembrane region" description="Helical" evidence="6">
    <location>
        <begin position="102"/>
        <end position="124"/>
    </location>
</feature>
<keyword evidence="3 6" id="KW-1133">Transmembrane helix</keyword>
<dbReference type="InterPro" id="IPR000412">
    <property type="entry name" value="ABC_2_transport"/>
</dbReference>
<evidence type="ECO:0000256" key="5">
    <source>
        <dbReference type="ARBA" id="ARBA00023251"/>
    </source>
</evidence>
<evidence type="ECO:0000256" key="6">
    <source>
        <dbReference type="RuleBase" id="RU361157"/>
    </source>
</evidence>
<keyword evidence="6" id="KW-1003">Cell membrane</keyword>
<gene>
    <name evidence="8" type="ORF">G1H19_06505</name>
</gene>
<dbReference type="GO" id="GO:0043190">
    <property type="term" value="C:ATP-binding cassette (ABC) transporter complex"/>
    <property type="evidence" value="ECO:0007669"/>
    <property type="project" value="InterPro"/>
</dbReference>
<evidence type="ECO:0000313" key="8">
    <source>
        <dbReference type="EMBL" id="NEL53655.1"/>
    </source>
</evidence>
<dbReference type="GO" id="GO:0046677">
    <property type="term" value="P:response to antibiotic"/>
    <property type="evidence" value="ECO:0007669"/>
    <property type="project" value="UniProtKB-KW"/>
</dbReference>
<organism evidence="8 9">
    <name type="scientific">Goekera deserti</name>
    <dbReference type="NCBI Taxonomy" id="2497753"/>
    <lineage>
        <taxon>Bacteria</taxon>
        <taxon>Bacillati</taxon>
        <taxon>Actinomycetota</taxon>
        <taxon>Actinomycetes</taxon>
        <taxon>Geodermatophilales</taxon>
        <taxon>Geodermatophilaceae</taxon>
        <taxon>Goekera</taxon>
    </lineage>
</organism>
<evidence type="ECO:0000256" key="3">
    <source>
        <dbReference type="ARBA" id="ARBA00022989"/>
    </source>
</evidence>
<dbReference type="InterPro" id="IPR013525">
    <property type="entry name" value="ABC2_TM"/>
</dbReference>
<dbReference type="PROSITE" id="PS51012">
    <property type="entry name" value="ABC_TM2"/>
    <property type="match status" value="1"/>
</dbReference>
<dbReference type="RefSeq" id="WP_152728476.1">
    <property type="nucleotide sequence ID" value="NZ_JAABOZ010000002.1"/>
</dbReference>
<dbReference type="AlphaFoldDB" id="A0A7K3WB06"/>
<feature type="transmembrane region" description="Helical" evidence="6">
    <location>
        <begin position="136"/>
        <end position="160"/>
    </location>
</feature>
<keyword evidence="9" id="KW-1185">Reference proteome</keyword>
<dbReference type="PIRSF" id="PIRSF006648">
    <property type="entry name" value="DrrB"/>
    <property type="match status" value="1"/>
</dbReference>
<accession>A0A7K3WB06</accession>
<comment type="similarity">
    <text evidence="6">Belongs to the ABC-2 integral membrane protein family.</text>
</comment>
<dbReference type="InterPro" id="IPR051784">
    <property type="entry name" value="Nod_factor_ABC_transporter"/>
</dbReference>
<protein>
    <recommendedName>
        <fullName evidence="6">Transport permease protein</fullName>
    </recommendedName>
</protein>
<keyword evidence="2 6" id="KW-0812">Transmembrane</keyword>
<comment type="caution">
    <text evidence="8">The sequence shown here is derived from an EMBL/GenBank/DDBJ whole genome shotgun (WGS) entry which is preliminary data.</text>
</comment>
<evidence type="ECO:0000256" key="2">
    <source>
        <dbReference type="ARBA" id="ARBA00022692"/>
    </source>
</evidence>
<feature type="transmembrane region" description="Helical" evidence="6">
    <location>
        <begin position="18"/>
        <end position="39"/>
    </location>
</feature>
<dbReference type="EMBL" id="JAAGWK010000009">
    <property type="protein sequence ID" value="NEL53655.1"/>
    <property type="molecule type" value="Genomic_DNA"/>
</dbReference>
<feature type="transmembrane region" description="Helical" evidence="6">
    <location>
        <begin position="222"/>
        <end position="242"/>
    </location>
</feature>
<keyword evidence="4 6" id="KW-0472">Membrane</keyword>
<dbReference type="Proteomes" id="UP000470470">
    <property type="component" value="Unassembled WGS sequence"/>
</dbReference>
<feature type="transmembrane region" description="Helical" evidence="6">
    <location>
        <begin position="167"/>
        <end position="186"/>
    </location>
</feature>
<evidence type="ECO:0000256" key="4">
    <source>
        <dbReference type="ARBA" id="ARBA00023136"/>
    </source>
</evidence>
<dbReference type="PANTHER" id="PTHR43229">
    <property type="entry name" value="NODULATION PROTEIN J"/>
    <property type="match status" value="1"/>
</dbReference>
<feature type="transmembrane region" description="Helical" evidence="6">
    <location>
        <begin position="59"/>
        <end position="81"/>
    </location>
</feature>
<evidence type="ECO:0000259" key="7">
    <source>
        <dbReference type="PROSITE" id="PS51012"/>
    </source>
</evidence>
<reference evidence="8 9" key="1">
    <citation type="submission" date="2020-02" db="EMBL/GenBank/DDBJ databases">
        <title>The whole genome sequence of CPCC 205119.</title>
        <authorList>
            <person name="Jiang Z."/>
        </authorList>
    </citation>
    <scope>NUCLEOTIDE SEQUENCE [LARGE SCALE GENOMIC DNA]</scope>
    <source>
        <strain evidence="8 9">CPCC 205119</strain>
    </source>
</reference>
<evidence type="ECO:0000256" key="1">
    <source>
        <dbReference type="ARBA" id="ARBA00004141"/>
    </source>
</evidence>
<feature type="domain" description="ABC transmembrane type-2" evidence="7">
    <location>
        <begin position="17"/>
        <end position="246"/>
    </location>
</feature>
<dbReference type="InterPro" id="IPR047817">
    <property type="entry name" value="ABC2_TM_bact-type"/>
</dbReference>
<sequence>MTDLLVFQLRRVLRNWQFVLFSVLLPAAFTVFFTQVFGGQAAGGTAQDRADFQRYATDYMVSMMAYGAIGAALGATVRLAFDRHSGWLRQLRVTPVPTARIVGVDIAVGMLLALPSVLVVALVGRFVNGVQLPLGTWVVLVGVMWAGAAPFVALGLLLGLALDEQAAGAAIGILGVVLAALGGLWFPAELFPPVLRSVAHLLPSYWYGELGRGAAADGVPGAGAVLLLAAAAVLFAALAGLVSRRRPLFAVSG</sequence>
<dbReference type="PANTHER" id="PTHR43229:SF2">
    <property type="entry name" value="NODULATION PROTEIN J"/>
    <property type="match status" value="1"/>
</dbReference>
<dbReference type="Pfam" id="PF01061">
    <property type="entry name" value="ABC2_membrane"/>
    <property type="match status" value="1"/>
</dbReference>
<name>A0A7K3WB06_9ACTN</name>
<comment type="subcellular location">
    <subcellularLocation>
        <location evidence="6">Cell membrane</location>
        <topology evidence="6">Multi-pass membrane protein</topology>
    </subcellularLocation>
    <subcellularLocation>
        <location evidence="1">Membrane</location>
        <topology evidence="1">Multi-pass membrane protein</topology>
    </subcellularLocation>
</comment>
<keyword evidence="5" id="KW-0046">Antibiotic resistance</keyword>
<proteinExistence type="inferred from homology"/>
<dbReference type="GO" id="GO:0140359">
    <property type="term" value="F:ABC-type transporter activity"/>
    <property type="evidence" value="ECO:0007669"/>
    <property type="project" value="InterPro"/>
</dbReference>